<feature type="compositionally biased region" description="Low complexity" evidence="1">
    <location>
        <begin position="83"/>
        <end position="100"/>
    </location>
</feature>
<protein>
    <submittedName>
        <fullName evidence="2">Uncharacterized protein</fullName>
    </submittedName>
</protein>
<dbReference type="HOGENOM" id="CLU_2310671_0_0_1"/>
<dbReference type="AlphaFoldDB" id="A0A0E0JJF0"/>
<name>A0A0E0JJF0_ORYPU</name>
<organism evidence="2">
    <name type="scientific">Oryza punctata</name>
    <name type="common">Red rice</name>
    <dbReference type="NCBI Taxonomy" id="4537"/>
    <lineage>
        <taxon>Eukaryota</taxon>
        <taxon>Viridiplantae</taxon>
        <taxon>Streptophyta</taxon>
        <taxon>Embryophyta</taxon>
        <taxon>Tracheophyta</taxon>
        <taxon>Spermatophyta</taxon>
        <taxon>Magnoliopsida</taxon>
        <taxon>Liliopsida</taxon>
        <taxon>Poales</taxon>
        <taxon>Poaceae</taxon>
        <taxon>BOP clade</taxon>
        <taxon>Oryzoideae</taxon>
        <taxon>Oryzeae</taxon>
        <taxon>Oryzinae</taxon>
        <taxon>Oryza</taxon>
    </lineage>
</organism>
<dbReference type="Gramene" id="OPUNC01G17900.1">
    <property type="protein sequence ID" value="OPUNC01G17900.1"/>
    <property type="gene ID" value="OPUNC01G17900"/>
</dbReference>
<feature type="region of interest" description="Disordered" evidence="1">
    <location>
        <begin position="45"/>
        <end position="100"/>
    </location>
</feature>
<dbReference type="EnsemblPlants" id="OPUNC01G17900.1">
    <property type="protein sequence ID" value="OPUNC01G17900.1"/>
    <property type="gene ID" value="OPUNC01G17900"/>
</dbReference>
<dbReference type="STRING" id="4537.A0A0E0JJF0"/>
<accession>A0A0E0JJF0</accession>
<feature type="compositionally biased region" description="Basic and acidic residues" evidence="1">
    <location>
        <begin position="52"/>
        <end position="82"/>
    </location>
</feature>
<keyword evidence="3" id="KW-1185">Reference proteome</keyword>
<evidence type="ECO:0000313" key="2">
    <source>
        <dbReference type="EnsemblPlants" id="OPUNC01G17930.1"/>
    </source>
</evidence>
<sequence>MPTWLHPAPAAAATPARGVVMIGEETTSGSKPPAPAPTTIRLVNFMSEDQLDEVKRTRGERAGDSTAQRDKPLFQANKEKKGASSTSGSSTVSSPPALIS</sequence>
<reference evidence="2" key="1">
    <citation type="submission" date="2015-04" db="UniProtKB">
        <authorList>
            <consortium name="EnsemblPlants"/>
        </authorList>
    </citation>
    <scope>IDENTIFICATION</scope>
</reference>
<dbReference type="Proteomes" id="UP000026962">
    <property type="component" value="Chromosome 1"/>
</dbReference>
<proteinExistence type="predicted"/>
<dbReference type="Gramene" id="OPUNC01G17930.1">
    <property type="protein sequence ID" value="OPUNC01G17930.1"/>
    <property type="gene ID" value="OPUNC01G17930"/>
</dbReference>
<dbReference type="EnsemblPlants" id="OPUNC01G17930.1">
    <property type="protein sequence ID" value="OPUNC01G17930.1"/>
    <property type="gene ID" value="OPUNC01G17930"/>
</dbReference>
<reference evidence="2" key="2">
    <citation type="submission" date="2018-05" db="EMBL/GenBank/DDBJ databases">
        <title>OpunRS2 (Oryza punctata Reference Sequence Version 2).</title>
        <authorList>
            <person name="Zhang J."/>
            <person name="Kudrna D."/>
            <person name="Lee S."/>
            <person name="Talag J."/>
            <person name="Welchert J."/>
            <person name="Wing R.A."/>
        </authorList>
    </citation>
    <scope>NUCLEOTIDE SEQUENCE [LARGE SCALE GENOMIC DNA]</scope>
</reference>
<evidence type="ECO:0000256" key="1">
    <source>
        <dbReference type="SAM" id="MobiDB-lite"/>
    </source>
</evidence>
<evidence type="ECO:0000313" key="3">
    <source>
        <dbReference type="Proteomes" id="UP000026962"/>
    </source>
</evidence>